<evidence type="ECO:0000256" key="1">
    <source>
        <dbReference type="ARBA" id="ARBA00009995"/>
    </source>
</evidence>
<dbReference type="EMBL" id="WJQU01000002">
    <property type="protein sequence ID" value="KAJ6643951.1"/>
    <property type="molecule type" value="Genomic_DNA"/>
</dbReference>
<dbReference type="InterPro" id="IPR002213">
    <property type="entry name" value="UDP_glucos_trans"/>
</dbReference>
<dbReference type="OrthoDB" id="5835829at2759"/>
<proteinExistence type="inferred from homology"/>
<evidence type="ECO:0000256" key="2">
    <source>
        <dbReference type="ARBA" id="ARBA00022676"/>
    </source>
</evidence>
<keyword evidence="3" id="KW-0808">Transferase</keyword>
<keyword evidence="2" id="KW-0328">Glycosyltransferase</keyword>
<comment type="similarity">
    <text evidence="1">Belongs to the UDP-glycosyltransferase family.</text>
</comment>
<accession>A0A9Q0N5I6</accession>
<dbReference type="InterPro" id="IPR050271">
    <property type="entry name" value="UDP-glycosyltransferase"/>
</dbReference>
<sequence>AGHNVTLISPFDYKPKNPNIEHVQTTGLLEKAEEMRKKQETRGLESFLKMPLFVMLPILLYWGVDVCNDTLTHPNVRPLYGRNYDLVILEIFGTDSTIGLGQHFDAPVIGFSTFCTSRWTNDLIGNPSPLSYISHPMLDHPEKMSVWQRAYNILFYVYESIVLNVMVHPLHRSIYNIAFPNAKITYEEARKNVSLIFVNSHFSLARPLPYGPNTIEVGGMHVNRKPRPLPQVRKSQFP</sequence>
<feature type="non-terminal residue" evidence="4">
    <location>
        <position position="238"/>
    </location>
</feature>
<comment type="caution">
    <text evidence="4">The sequence shown here is derived from an EMBL/GenBank/DDBJ whole genome shotgun (WGS) entry which is preliminary data.</text>
</comment>
<dbReference type="SUPFAM" id="SSF53756">
    <property type="entry name" value="UDP-Glycosyltransferase/glycogen phosphorylase"/>
    <property type="match status" value="1"/>
</dbReference>
<protein>
    <submittedName>
        <fullName evidence="4">UDP-glucosyltransferase 2</fullName>
    </submittedName>
</protein>
<evidence type="ECO:0000313" key="5">
    <source>
        <dbReference type="Proteomes" id="UP001151699"/>
    </source>
</evidence>
<dbReference type="GO" id="GO:0008194">
    <property type="term" value="F:UDP-glycosyltransferase activity"/>
    <property type="evidence" value="ECO:0007669"/>
    <property type="project" value="InterPro"/>
</dbReference>
<dbReference type="AlphaFoldDB" id="A0A9Q0N5I6"/>
<organism evidence="4 5">
    <name type="scientific">Pseudolycoriella hygida</name>
    <dbReference type="NCBI Taxonomy" id="35572"/>
    <lineage>
        <taxon>Eukaryota</taxon>
        <taxon>Metazoa</taxon>
        <taxon>Ecdysozoa</taxon>
        <taxon>Arthropoda</taxon>
        <taxon>Hexapoda</taxon>
        <taxon>Insecta</taxon>
        <taxon>Pterygota</taxon>
        <taxon>Neoptera</taxon>
        <taxon>Endopterygota</taxon>
        <taxon>Diptera</taxon>
        <taxon>Nematocera</taxon>
        <taxon>Sciaroidea</taxon>
        <taxon>Sciaridae</taxon>
        <taxon>Pseudolycoriella</taxon>
    </lineage>
</organism>
<dbReference type="Pfam" id="PF00201">
    <property type="entry name" value="UDPGT"/>
    <property type="match status" value="1"/>
</dbReference>
<dbReference type="PANTHER" id="PTHR48043">
    <property type="entry name" value="EG:EG0003.4 PROTEIN-RELATED"/>
    <property type="match status" value="1"/>
</dbReference>
<name>A0A9Q0N5I6_9DIPT</name>
<evidence type="ECO:0000256" key="3">
    <source>
        <dbReference type="ARBA" id="ARBA00022679"/>
    </source>
</evidence>
<gene>
    <name evidence="4" type="primary">UTG2_18</name>
    <name evidence="4" type="ORF">Bhyg_08916</name>
</gene>
<keyword evidence="5" id="KW-1185">Reference proteome</keyword>
<reference evidence="4" key="1">
    <citation type="submission" date="2022-07" db="EMBL/GenBank/DDBJ databases">
        <authorList>
            <person name="Trinca V."/>
            <person name="Uliana J.V.C."/>
            <person name="Torres T.T."/>
            <person name="Ward R.J."/>
            <person name="Monesi N."/>
        </authorList>
    </citation>
    <scope>NUCLEOTIDE SEQUENCE</scope>
    <source>
        <strain evidence="4">HSMRA1968</strain>
        <tissue evidence="4">Whole embryos</tissue>
    </source>
</reference>
<feature type="non-terminal residue" evidence="4">
    <location>
        <position position="1"/>
    </location>
</feature>
<dbReference type="Proteomes" id="UP001151699">
    <property type="component" value="Chromosome B"/>
</dbReference>
<evidence type="ECO:0000313" key="4">
    <source>
        <dbReference type="EMBL" id="KAJ6643951.1"/>
    </source>
</evidence>
<dbReference type="PANTHER" id="PTHR48043:SF159">
    <property type="entry name" value="EG:EG0003.4 PROTEIN-RELATED"/>
    <property type="match status" value="1"/>
</dbReference>